<dbReference type="PANTHER" id="PTHR34094">
    <property type="match status" value="1"/>
</dbReference>
<gene>
    <name evidence="4" type="ORF">AWM70_15410</name>
</gene>
<keyword evidence="5" id="KW-1185">Reference proteome</keyword>
<keyword evidence="2" id="KW-0472">Membrane</keyword>
<keyword evidence="2" id="KW-1133">Transmembrane helix</keyword>
<dbReference type="Proteomes" id="UP000092573">
    <property type="component" value="Chromosome"/>
</dbReference>
<dbReference type="KEGG" id="pyg:AWM70_15410"/>
<feature type="transmembrane region" description="Helical" evidence="2">
    <location>
        <begin position="64"/>
        <end position="81"/>
    </location>
</feature>
<dbReference type="RefSeq" id="WP_169823456.1">
    <property type="nucleotide sequence ID" value="NZ_CP014167.1"/>
</dbReference>
<evidence type="ECO:0000313" key="4">
    <source>
        <dbReference type="EMBL" id="ANS75802.1"/>
    </source>
</evidence>
<sequence>MVDDILPEDGSRHREDAEEKDGSDGSSRSSGFKPRRRKLKLISVLLTALFPGLGHLYLRELGKGIALIYFVLIDAASLVYFSSVRMHINVPLLVLLALLIPVIYFYSIYDVLQSTDYWNARRSGIARTQRTPVQNLWRGLGLGAQLIGGGLILFLLRQQPAWLSSFIRDYAGYTVAVIFLAAAALLTAGESRRKFKRTGRLTAALLAAGVAVLLILDLRLNRDAMLLLLRWWPVLLILLGVEAIINILRVRRKRNGTGIGRVRFDLKGMLLTLIASASVFAITQQDHYVQLWKKVSLDLTAASMEFSEETGYAVTKPPLEISLPSETRKLSVDGINGNITISREAVFHVQVQYKVYVDSGNLQEAASIADQTEVQVAPGGTLGLKVRDASYGPSGKRHPKVNMNIVIPFNRSLTLNVTTTNGNLLVKNLAADDVVLETGNGKIDLINLLGNFKASTLNGDVHVSGFQGNLAASSQGGNLSADHVQGHLKLSALVGDIAVMNTTGDIDVNTKNGNLDIEEVPKTLNAQTLNGMVQVKSNVVGGDWDVYSAVGELRITLPEQADYTLEASSGYGGIETNLPFPVENKTIKGVWGTGEYKVNLDGNSNVFIYKESINALDPQPTKN</sequence>
<feature type="transmembrane region" description="Helical" evidence="2">
    <location>
        <begin position="170"/>
        <end position="189"/>
    </location>
</feature>
<dbReference type="Pfam" id="PF13349">
    <property type="entry name" value="DUF4097"/>
    <property type="match status" value="1"/>
</dbReference>
<proteinExistence type="predicted"/>
<dbReference type="PANTHER" id="PTHR34094:SF1">
    <property type="entry name" value="PROTEIN FAM185A"/>
    <property type="match status" value="1"/>
</dbReference>
<feature type="transmembrane region" description="Helical" evidence="2">
    <location>
        <begin position="262"/>
        <end position="282"/>
    </location>
</feature>
<accession>A0A1B1N301</accession>
<feature type="transmembrane region" description="Helical" evidence="2">
    <location>
        <begin position="88"/>
        <end position="109"/>
    </location>
</feature>
<keyword evidence="2" id="KW-0812">Transmembrane</keyword>
<evidence type="ECO:0000256" key="2">
    <source>
        <dbReference type="SAM" id="Phobius"/>
    </source>
</evidence>
<dbReference type="InterPro" id="IPR025164">
    <property type="entry name" value="Toastrack_DUF4097"/>
</dbReference>
<organism evidence="4 5">
    <name type="scientific">Paenibacillus yonginensis</name>
    <dbReference type="NCBI Taxonomy" id="1462996"/>
    <lineage>
        <taxon>Bacteria</taxon>
        <taxon>Bacillati</taxon>
        <taxon>Bacillota</taxon>
        <taxon>Bacilli</taxon>
        <taxon>Bacillales</taxon>
        <taxon>Paenibacillaceae</taxon>
        <taxon>Paenibacillus</taxon>
    </lineage>
</organism>
<feature type="region of interest" description="Disordered" evidence="1">
    <location>
        <begin position="1"/>
        <end position="32"/>
    </location>
</feature>
<evidence type="ECO:0000256" key="1">
    <source>
        <dbReference type="SAM" id="MobiDB-lite"/>
    </source>
</evidence>
<dbReference type="STRING" id="1462996.AWM70_15410"/>
<feature type="transmembrane region" description="Helical" evidence="2">
    <location>
        <begin position="39"/>
        <end position="58"/>
    </location>
</feature>
<feature type="transmembrane region" description="Helical" evidence="2">
    <location>
        <begin position="231"/>
        <end position="250"/>
    </location>
</feature>
<dbReference type="AlphaFoldDB" id="A0A1B1N301"/>
<name>A0A1B1N301_9BACL</name>
<evidence type="ECO:0000313" key="5">
    <source>
        <dbReference type="Proteomes" id="UP000092573"/>
    </source>
</evidence>
<feature type="compositionally biased region" description="Basic and acidic residues" evidence="1">
    <location>
        <begin position="9"/>
        <end position="23"/>
    </location>
</feature>
<feature type="transmembrane region" description="Helical" evidence="2">
    <location>
        <begin position="201"/>
        <end position="219"/>
    </location>
</feature>
<protein>
    <recommendedName>
        <fullName evidence="3">DUF4097 domain-containing protein</fullName>
    </recommendedName>
</protein>
<reference evidence="4 5" key="1">
    <citation type="submission" date="2016-01" db="EMBL/GenBank/DDBJ databases">
        <title>Complete Genome Sequence of Paenibacillus yonginensis DCY84, a novel Plant Growth-Promoting Bacteria with Elicitation of Induced Systemic Resistance.</title>
        <authorList>
            <person name="Kim Y.J."/>
            <person name="Yang D.C."/>
            <person name="Sukweenadhi J."/>
        </authorList>
    </citation>
    <scope>NUCLEOTIDE SEQUENCE [LARGE SCALE GENOMIC DNA]</scope>
    <source>
        <strain evidence="4 5">DCY84</strain>
    </source>
</reference>
<feature type="domain" description="DUF4097" evidence="3">
    <location>
        <begin position="377"/>
        <end position="603"/>
    </location>
</feature>
<dbReference type="EMBL" id="CP014167">
    <property type="protein sequence ID" value="ANS75802.1"/>
    <property type="molecule type" value="Genomic_DNA"/>
</dbReference>
<evidence type="ECO:0000259" key="3">
    <source>
        <dbReference type="Pfam" id="PF13349"/>
    </source>
</evidence>